<gene>
    <name evidence="1" type="ORF">P5673_024291</name>
</gene>
<dbReference type="EMBL" id="JARQWQ010000071">
    <property type="protein sequence ID" value="KAK2554285.1"/>
    <property type="molecule type" value="Genomic_DNA"/>
</dbReference>
<evidence type="ECO:0000313" key="1">
    <source>
        <dbReference type="EMBL" id="KAK2554285.1"/>
    </source>
</evidence>
<name>A0AAD9UYI2_ACRCE</name>
<organism evidence="1 2">
    <name type="scientific">Acropora cervicornis</name>
    <name type="common">Staghorn coral</name>
    <dbReference type="NCBI Taxonomy" id="6130"/>
    <lineage>
        <taxon>Eukaryota</taxon>
        <taxon>Metazoa</taxon>
        <taxon>Cnidaria</taxon>
        <taxon>Anthozoa</taxon>
        <taxon>Hexacorallia</taxon>
        <taxon>Scleractinia</taxon>
        <taxon>Astrocoeniina</taxon>
        <taxon>Acroporidae</taxon>
        <taxon>Acropora</taxon>
    </lineage>
</organism>
<sequence>MRGFAPAVRLRFIPPSRGLEIRTLEIVGEEESLEARKDSARNLLIQMANGDIKLHFSNFKTRKFVGRDEVALGREDELCRLMNLYIKDHRPKLVTASSQRYLLLDEMETLSEEVFTTGAGYIRTRIYHNSFVVEECTTIAVAGLSNPLLSESFGDTLTIATTKGMEAATEERLFGIVQQFPGLNVR</sequence>
<reference evidence="1" key="2">
    <citation type="journal article" date="2023" name="Science">
        <title>Genomic signatures of disease resistance in endangered staghorn corals.</title>
        <authorList>
            <person name="Vollmer S.V."/>
            <person name="Selwyn J.D."/>
            <person name="Despard B.A."/>
            <person name="Roesel C.L."/>
        </authorList>
    </citation>
    <scope>NUCLEOTIDE SEQUENCE</scope>
    <source>
        <strain evidence="1">K2</strain>
    </source>
</reference>
<dbReference type="Proteomes" id="UP001249851">
    <property type="component" value="Unassembled WGS sequence"/>
</dbReference>
<reference evidence="1" key="1">
    <citation type="journal article" date="2023" name="G3 (Bethesda)">
        <title>Whole genome assembly and annotation of the endangered Caribbean coral Acropora cervicornis.</title>
        <authorList>
            <person name="Selwyn J.D."/>
            <person name="Vollmer S.V."/>
        </authorList>
    </citation>
    <scope>NUCLEOTIDE SEQUENCE</scope>
    <source>
        <strain evidence="1">K2</strain>
    </source>
</reference>
<protein>
    <submittedName>
        <fullName evidence="1">Uncharacterized protein</fullName>
    </submittedName>
</protein>
<dbReference type="AlphaFoldDB" id="A0AAD9UYI2"/>
<evidence type="ECO:0000313" key="2">
    <source>
        <dbReference type="Proteomes" id="UP001249851"/>
    </source>
</evidence>
<keyword evidence="2" id="KW-1185">Reference proteome</keyword>
<proteinExistence type="predicted"/>
<accession>A0AAD9UYI2</accession>
<comment type="caution">
    <text evidence="1">The sequence shown here is derived from an EMBL/GenBank/DDBJ whole genome shotgun (WGS) entry which is preliminary data.</text>
</comment>